<organism evidence="3 4">
    <name type="scientific">Paenibacillus terrae</name>
    <dbReference type="NCBI Taxonomy" id="159743"/>
    <lineage>
        <taxon>Bacteria</taxon>
        <taxon>Bacillati</taxon>
        <taxon>Bacillota</taxon>
        <taxon>Bacilli</taxon>
        <taxon>Bacillales</taxon>
        <taxon>Paenibacillaceae</taxon>
        <taxon>Paenibacillus</taxon>
    </lineage>
</organism>
<feature type="chain" id="PRO_5002326102" evidence="2">
    <location>
        <begin position="25"/>
        <end position="238"/>
    </location>
</feature>
<dbReference type="RefSeq" id="WP_044647334.1">
    <property type="nucleotide sequence ID" value="NZ_JTHP01000037.1"/>
</dbReference>
<feature type="region of interest" description="Disordered" evidence="1">
    <location>
        <begin position="63"/>
        <end position="83"/>
    </location>
</feature>
<keyword evidence="2" id="KW-0732">Signal</keyword>
<reference evidence="3 4" key="1">
    <citation type="submission" date="2014-11" db="EMBL/GenBank/DDBJ databases">
        <title>Draft Genome Sequences of Paenibacillus polymyxa NRRL B-30509 and Paenibacillus terrae NRRL B-30644, Strains from a Poultry Environment that Produce Tridecaptin A and Paenicidins.</title>
        <authorList>
            <person name="van Belkum M.J."/>
            <person name="Lohans C.T."/>
            <person name="Vederas J.C."/>
        </authorList>
    </citation>
    <scope>NUCLEOTIDE SEQUENCE [LARGE SCALE GENOMIC DNA]</scope>
    <source>
        <strain evidence="3 4">NRRL B-30644</strain>
    </source>
</reference>
<evidence type="ECO:0000313" key="4">
    <source>
        <dbReference type="Proteomes" id="UP000032534"/>
    </source>
</evidence>
<name>A0A0D7WZD5_9BACL</name>
<feature type="compositionally biased region" description="Basic and acidic residues" evidence="1">
    <location>
        <begin position="63"/>
        <end position="76"/>
    </location>
</feature>
<dbReference type="PATRIC" id="fig|159743.3.peg.3891"/>
<evidence type="ECO:0000313" key="3">
    <source>
        <dbReference type="EMBL" id="KJD44319.1"/>
    </source>
</evidence>
<gene>
    <name evidence="3" type="ORF">QD47_17490</name>
</gene>
<keyword evidence="4" id="KW-1185">Reference proteome</keyword>
<sequence>MKKVVASAILSASLLLSVAPVSFASEAPSVTFSSQDLDKISDHLNDLGLSKEVQQSLIEKIKAGELPDSDNPEKKGTGITSEIESSDGLKIQRTTFPDGSVIQSTIDLTNAKIKEGNVITPNDVSGGYASGGSGYRTFTNATVREETSYVKARFFADYTLVQGGYSYISDAYDPYIDIIAGYSSGDSLVVDQPKQTASRPARATLTFTWVKINGYFSSTYKLFLYVNNSSASSQLQTY</sequence>
<evidence type="ECO:0000256" key="1">
    <source>
        <dbReference type="SAM" id="MobiDB-lite"/>
    </source>
</evidence>
<protein>
    <submittedName>
        <fullName evidence="3">Actin</fullName>
    </submittedName>
</protein>
<dbReference type="EMBL" id="JTHP01000037">
    <property type="protein sequence ID" value="KJD44319.1"/>
    <property type="molecule type" value="Genomic_DNA"/>
</dbReference>
<evidence type="ECO:0000256" key="2">
    <source>
        <dbReference type="SAM" id="SignalP"/>
    </source>
</evidence>
<comment type="caution">
    <text evidence="3">The sequence shown here is derived from an EMBL/GenBank/DDBJ whole genome shotgun (WGS) entry which is preliminary data.</text>
</comment>
<dbReference type="AlphaFoldDB" id="A0A0D7WZD5"/>
<accession>A0A0D7WZD5</accession>
<dbReference type="OrthoDB" id="2661033at2"/>
<feature type="signal peptide" evidence="2">
    <location>
        <begin position="1"/>
        <end position="24"/>
    </location>
</feature>
<proteinExistence type="predicted"/>
<dbReference type="Proteomes" id="UP000032534">
    <property type="component" value="Unassembled WGS sequence"/>
</dbReference>